<proteinExistence type="predicted"/>
<dbReference type="AlphaFoldDB" id="A0A915KTH2"/>
<evidence type="ECO:0000313" key="1">
    <source>
        <dbReference type="Proteomes" id="UP000887565"/>
    </source>
</evidence>
<accession>A0A915KTH2</accession>
<name>A0A915KTH2_ROMCU</name>
<keyword evidence="1" id="KW-1185">Reference proteome</keyword>
<dbReference type="Proteomes" id="UP000887565">
    <property type="component" value="Unplaced"/>
</dbReference>
<organism evidence="1 2">
    <name type="scientific">Romanomermis culicivorax</name>
    <name type="common">Nematode worm</name>
    <dbReference type="NCBI Taxonomy" id="13658"/>
    <lineage>
        <taxon>Eukaryota</taxon>
        <taxon>Metazoa</taxon>
        <taxon>Ecdysozoa</taxon>
        <taxon>Nematoda</taxon>
        <taxon>Enoplea</taxon>
        <taxon>Dorylaimia</taxon>
        <taxon>Mermithida</taxon>
        <taxon>Mermithoidea</taxon>
        <taxon>Mermithidae</taxon>
        <taxon>Romanomermis</taxon>
    </lineage>
</organism>
<reference evidence="2" key="1">
    <citation type="submission" date="2022-11" db="UniProtKB">
        <authorList>
            <consortium name="WormBaseParasite"/>
        </authorList>
    </citation>
    <scope>IDENTIFICATION</scope>
</reference>
<evidence type="ECO:0000313" key="2">
    <source>
        <dbReference type="WBParaSite" id="nRc.2.0.1.t41421-RA"/>
    </source>
</evidence>
<sequence length="66" mass="7473">MQASEDITRDPAESSQDPRPIKYRKDMCLLAFAFGIISFSLKRCCTDSNPSVIATARILSSFWKRT</sequence>
<dbReference type="WBParaSite" id="nRc.2.0.1.t41421-RA">
    <property type="protein sequence ID" value="nRc.2.0.1.t41421-RA"/>
    <property type="gene ID" value="nRc.2.0.1.g41421"/>
</dbReference>
<protein>
    <submittedName>
        <fullName evidence="2">Uncharacterized protein</fullName>
    </submittedName>
</protein>